<gene>
    <name evidence="2" type="ORF">DRW42_12765</name>
</gene>
<keyword evidence="3" id="KW-1185">Reference proteome</keyword>
<dbReference type="SUPFAM" id="SSF55729">
    <property type="entry name" value="Acyl-CoA N-acyltransferases (Nat)"/>
    <property type="match status" value="1"/>
</dbReference>
<dbReference type="GO" id="GO:0016747">
    <property type="term" value="F:acyltransferase activity, transferring groups other than amino-acyl groups"/>
    <property type="evidence" value="ECO:0007669"/>
    <property type="project" value="InterPro"/>
</dbReference>
<comment type="caution">
    <text evidence="2">The sequence shown here is derived from an EMBL/GenBank/DDBJ whole genome shotgun (WGS) entry which is preliminary data.</text>
</comment>
<proteinExistence type="predicted"/>
<evidence type="ECO:0000259" key="1">
    <source>
        <dbReference type="PROSITE" id="PS51186"/>
    </source>
</evidence>
<reference evidence="2 3" key="1">
    <citation type="submission" date="2018-07" db="EMBL/GenBank/DDBJ databases">
        <title>A draft genome of a endophytic bacteria, a new species of Pedobacter.</title>
        <authorList>
            <person name="Zhang Z.D."/>
            <person name="Chen Z.J."/>
        </authorList>
    </citation>
    <scope>NUCLEOTIDE SEQUENCE [LARGE SCALE GENOMIC DNA]</scope>
    <source>
        <strain evidence="2 3">RS10</strain>
    </source>
</reference>
<feature type="domain" description="N-acetyltransferase" evidence="1">
    <location>
        <begin position="1"/>
        <end position="168"/>
    </location>
</feature>
<dbReference type="PROSITE" id="PS51186">
    <property type="entry name" value="GNAT"/>
    <property type="match status" value="1"/>
</dbReference>
<dbReference type="CDD" id="cd04301">
    <property type="entry name" value="NAT_SF"/>
    <property type="match status" value="1"/>
</dbReference>
<dbReference type="AlphaFoldDB" id="A0A366L021"/>
<evidence type="ECO:0000313" key="2">
    <source>
        <dbReference type="EMBL" id="RBQ06654.1"/>
    </source>
</evidence>
<name>A0A366L021_9SPHI</name>
<keyword evidence="2" id="KW-0808">Transferase</keyword>
<dbReference type="Gene3D" id="3.40.630.30">
    <property type="match status" value="1"/>
</dbReference>
<dbReference type="Pfam" id="PF00583">
    <property type="entry name" value="Acetyltransf_1"/>
    <property type="match status" value="1"/>
</dbReference>
<dbReference type="Proteomes" id="UP000252081">
    <property type="component" value="Unassembled WGS sequence"/>
</dbReference>
<organism evidence="2 3">
    <name type="scientific">Pedobacter miscanthi</name>
    <dbReference type="NCBI Taxonomy" id="2259170"/>
    <lineage>
        <taxon>Bacteria</taxon>
        <taxon>Pseudomonadati</taxon>
        <taxon>Bacteroidota</taxon>
        <taxon>Sphingobacteriia</taxon>
        <taxon>Sphingobacteriales</taxon>
        <taxon>Sphingobacteriaceae</taxon>
        <taxon>Pedobacter</taxon>
    </lineage>
</organism>
<accession>A0A366L021</accession>
<dbReference type="RefSeq" id="WP_113949215.1">
    <property type="nucleotide sequence ID" value="NZ_QNQU01000010.1"/>
</dbReference>
<protein>
    <submittedName>
        <fullName evidence="2">GNAT family N-acetyltransferase</fullName>
    </submittedName>
</protein>
<dbReference type="InterPro" id="IPR016181">
    <property type="entry name" value="Acyl_CoA_acyltransferase"/>
</dbReference>
<dbReference type="EMBL" id="QNQU01000010">
    <property type="protein sequence ID" value="RBQ06654.1"/>
    <property type="molecule type" value="Genomic_DNA"/>
</dbReference>
<dbReference type="OrthoDB" id="758560at2"/>
<sequence>MHISNSTTADIAEIFRLYESATAFQKTRYTLHWPKFESSLVETEINENRQWKITIDGKTACVWATTFDDPQIWEEKNADPSVYIHRIATNPEFKGQNMVAQIVAWAKEYAKANGKTYVRLDTVGPNEGLINHYTKMGFEFLGLYDLKNTDELPAHYHGNPVSLFELLVK</sequence>
<dbReference type="InterPro" id="IPR000182">
    <property type="entry name" value="GNAT_dom"/>
</dbReference>
<evidence type="ECO:0000313" key="3">
    <source>
        <dbReference type="Proteomes" id="UP000252081"/>
    </source>
</evidence>